<feature type="domain" description="DNA mismatch repair protein HSM3 N-terminal" evidence="1">
    <location>
        <begin position="22"/>
        <end position="226"/>
    </location>
</feature>
<evidence type="ECO:0000313" key="3">
    <source>
        <dbReference type="Proteomes" id="UP001378960"/>
    </source>
</evidence>
<dbReference type="EMBL" id="BTGB01000001">
    <property type="protein sequence ID" value="GMM43664.1"/>
    <property type="molecule type" value="Genomic_DNA"/>
</dbReference>
<dbReference type="AlphaFoldDB" id="A0AAV5QWR0"/>
<dbReference type="Gene3D" id="1.25.40.580">
    <property type="match status" value="1"/>
</dbReference>
<sequence>MTFPDPVVQEFRLHLDSLYADSTITPDEELLIRFEDKIRYDSALHNEVQILYHLAPIILQIINSNETTGECKEYVISLLDILLPYYTFKQVTSIFNQKLLLKAIHDKRLKLIIIKLLIRGDVEFLRDGQLFKCLFNILADPNEPIAIVNLTERAIVAIVMKSDIFRLKLLNDYEITNIMNDMKHNKMVQSRLIDLICEVLPVVPTLDTSKYLIGEEEVSLSNDLLFYRFSVDTWKRLLLLLKDNEDLGFLKNKMEPQLDFCSRLFVGENTLLDGNDVFIDYEDFGTVQCLTRLSYVVPELFAQFDSKYHLIDYAMDKYRVYEKAVFFLTGVNTIFLREKNADFFEKFMLSHRTIDLFCHLILDTFIASHYFDKSELQKIGFDKLIFDDLLQIFSILSSSDILISKMVNDCPYIITKVINTNINNEVFVKTQLIESSLKAIVASKVPLGNLQIPIEEKIKDLKGQVYITVEEPLTEHI</sequence>
<reference evidence="2 3" key="1">
    <citation type="journal article" date="2023" name="Elife">
        <title>Identification of key yeast species and microbe-microbe interactions impacting larval growth of Drosophila in the wild.</title>
        <authorList>
            <person name="Mure A."/>
            <person name="Sugiura Y."/>
            <person name="Maeda R."/>
            <person name="Honda K."/>
            <person name="Sakurai N."/>
            <person name="Takahashi Y."/>
            <person name="Watada M."/>
            <person name="Katoh T."/>
            <person name="Gotoh A."/>
            <person name="Gotoh Y."/>
            <person name="Taniguchi I."/>
            <person name="Nakamura K."/>
            <person name="Hayashi T."/>
            <person name="Katayama T."/>
            <person name="Uemura T."/>
            <person name="Hattori Y."/>
        </authorList>
    </citation>
    <scope>NUCLEOTIDE SEQUENCE [LARGE SCALE GENOMIC DNA]</scope>
    <source>
        <strain evidence="2 3">PK-24</strain>
    </source>
</reference>
<proteinExistence type="predicted"/>
<dbReference type="Proteomes" id="UP001378960">
    <property type="component" value="Unassembled WGS sequence"/>
</dbReference>
<accession>A0AAV5QWR0</accession>
<keyword evidence="3" id="KW-1185">Reference proteome</keyword>
<protein>
    <recommendedName>
        <fullName evidence="1">DNA mismatch repair protein HSM3 N-terminal domain-containing protein</fullName>
    </recommendedName>
</protein>
<comment type="caution">
    <text evidence="2">The sequence shown here is derived from an EMBL/GenBank/DDBJ whole genome shotgun (WGS) entry which is preliminary data.</text>
</comment>
<dbReference type="Gene3D" id="1.25.10.50">
    <property type="match status" value="1"/>
</dbReference>
<gene>
    <name evidence="2" type="ORF">DAPK24_002390</name>
</gene>
<dbReference type="InterPro" id="IPR041335">
    <property type="entry name" value="HSM3_N"/>
</dbReference>
<name>A0AAV5QWR0_PICKL</name>
<evidence type="ECO:0000259" key="1">
    <source>
        <dbReference type="Pfam" id="PF18795"/>
    </source>
</evidence>
<evidence type="ECO:0000313" key="2">
    <source>
        <dbReference type="EMBL" id="GMM43664.1"/>
    </source>
</evidence>
<organism evidence="2 3">
    <name type="scientific">Pichia kluyveri</name>
    <name type="common">Yeast</name>
    <dbReference type="NCBI Taxonomy" id="36015"/>
    <lineage>
        <taxon>Eukaryota</taxon>
        <taxon>Fungi</taxon>
        <taxon>Dikarya</taxon>
        <taxon>Ascomycota</taxon>
        <taxon>Saccharomycotina</taxon>
        <taxon>Pichiomycetes</taxon>
        <taxon>Pichiales</taxon>
        <taxon>Pichiaceae</taxon>
        <taxon>Pichia</taxon>
    </lineage>
</organism>
<dbReference type="Pfam" id="PF18795">
    <property type="entry name" value="HSM3_N"/>
    <property type="match status" value="1"/>
</dbReference>